<keyword evidence="2 4" id="KW-0560">Oxidoreductase</keyword>
<dbReference type="Pfam" id="PF02826">
    <property type="entry name" value="2-Hacid_dh_C"/>
    <property type="match status" value="1"/>
</dbReference>
<dbReference type="InterPro" id="IPR036291">
    <property type="entry name" value="NAD(P)-bd_dom_sf"/>
</dbReference>
<evidence type="ECO:0008006" key="9">
    <source>
        <dbReference type="Google" id="ProtNLM"/>
    </source>
</evidence>
<evidence type="ECO:0000256" key="2">
    <source>
        <dbReference type="ARBA" id="ARBA00023002"/>
    </source>
</evidence>
<feature type="domain" description="D-isomer specific 2-hydroxyacid dehydrogenase NAD-binding" evidence="6">
    <location>
        <begin position="106"/>
        <end position="286"/>
    </location>
</feature>
<protein>
    <recommendedName>
        <fullName evidence="9">D-3-phosphoglycerate dehydrogenase</fullName>
    </recommendedName>
</protein>
<dbReference type="SUPFAM" id="SSF51735">
    <property type="entry name" value="NAD(P)-binding Rossmann-fold domains"/>
    <property type="match status" value="1"/>
</dbReference>
<evidence type="ECO:0000313" key="8">
    <source>
        <dbReference type="Proteomes" id="UP001470230"/>
    </source>
</evidence>
<dbReference type="SUPFAM" id="SSF52283">
    <property type="entry name" value="Formate/glycerate dehydrogenase catalytic domain-like"/>
    <property type="match status" value="1"/>
</dbReference>
<evidence type="ECO:0000256" key="4">
    <source>
        <dbReference type="RuleBase" id="RU003719"/>
    </source>
</evidence>
<comment type="caution">
    <text evidence="7">The sequence shown here is derived from an EMBL/GenBank/DDBJ whole genome shotgun (WGS) entry which is preliminary data.</text>
</comment>
<dbReference type="InterPro" id="IPR006140">
    <property type="entry name" value="D-isomer_DH_NAD-bd"/>
</dbReference>
<dbReference type="Gene3D" id="3.40.50.720">
    <property type="entry name" value="NAD(P)-binding Rossmann-like Domain"/>
    <property type="match status" value="2"/>
</dbReference>
<name>A0ABR2INX3_9EUKA</name>
<dbReference type="InterPro" id="IPR050857">
    <property type="entry name" value="D-2-hydroxyacid_DH"/>
</dbReference>
<evidence type="ECO:0000259" key="6">
    <source>
        <dbReference type="Pfam" id="PF02826"/>
    </source>
</evidence>
<dbReference type="InterPro" id="IPR029753">
    <property type="entry name" value="D-isomer_DH_CS"/>
</dbReference>
<accession>A0ABR2INX3</accession>
<comment type="similarity">
    <text evidence="1 4">Belongs to the D-isomer specific 2-hydroxyacid dehydrogenase family.</text>
</comment>
<dbReference type="EMBL" id="JAPFFF010000015">
    <property type="protein sequence ID" value="KAK8866262.1"/>
    <property type="molecule type" value="Genomic_DNA"/>
</dbReference>
<evidence type="ECO:0000256" key="1">
    <source>
        <dbReference type="ARBA" id="ARBA00005854"/>
    </source>
</evidence>
<evidence type="ECO:0000259" key="5">
    <source>
        <dbReference type="Pfam" id="PF00389"/>
    </source>
</evidence>
<evidence type="ECO:0000256" key="3">
    <source>
        <dbReference type="ARBA" id="ARBA00023027"/>
    </source>
</evidence>
<dbReference type="PANTHER" id="PTHR42789:SF1">
    <property type="entry name" value="D-ISOMER SPECIFIC 2-HYDROXYACID DEHYDROGENASE FAMILY PROTEIN (AFU_ORTHOLOGUE AFUA_6G10090)"/>
    <property type="match status" value="1"/>
</dbReference>
<proteinExistence type="inferred from homology"/>
<reference evidence="7 8" key="1">
    <citation type="submission" date="2024-04" db="EMBL/GenBank/DDBJ databases">
        <title>Tritrichomonas musculus Genome.</title>
        <authorList>
            <person name="Alves-Ferreira E."/>
            <person name="Grigg M."/>
            <person name="Lorenzi H."/>
            <person name="Galac M."/>
        </authorList>
    </citation>
    <scope>NUCLEOTIDE SEQUENCE [LARGE SCALE GENOMIC DNA]</scope>
    <source>
        <strain evidence="7 8">EAF2021</strain>
    </source>
</reference>
<dbReference type="PROSITE" id="PS00671">
    <property type="entry name" value="D_2_HYDROXYACID_DH_3"/>
    <property type="match status" value="1"/>
</dbReference>
<dbReference type="InterPro" id="IPR006139">
    <property type="entry name" value="D-isomer_2_OHA_DH_cat_dom"/>
</dbReference>
<sequence>MAKILIADALSQKAVDNLKAAGHEVLMKPDITEQTMAEEIKDYNVLIVRSTKVNATAIAAAKGLSLIIRAGAGVNTIDVNAASEKGIFVCNTPGMNNDAVAELAFGHIIACDRCITTNTQHLRNGEWRKKLFLKCEGLRDRTLGLVGRGNIAKSMIRIAKGMLMNIIVYSRSFTDLEAKELGVERATSIDEIAEKSDVVSVHIAYNKTETHHIIGKSFFDKMKKGAIFVNTSRGEIVDTEAMRAAIKEKGLKVGVDVFEGEPAAGLADFPMKDLAAEVTSCTCHIGASTNQAADRIADETVRVANTFLSTGEALNCVNINSKPKCDSVLTVRHSGCFAKIIECCDKNQAKIASVSNTVLKGDKAQTCVLRISAPACFMKDLATIEGVIGVASTRS</sequence>
<gene>
    <name evidence="7" type="ORF">M9Y10_009221</name>
</gene>
<dbReference type="PANTHER" id="PTHR42789">
    <property type="entry name" value="D-ISOMER SPECIFIC 2-HYDROXYACID DEHYDROGENASE FAMILY PROTEIN (AFU_ORTHOLOGUE AFUA_6G10090)"/>
    <property type="match status" value="1"/>
</dbReference>
<keyword evidence="8" id="KW-1185">Reference proteome</keyword>
<keyword evidence="3" id="KW-0520">NAD</keyword>
<dbReference type="Proteomes" id="UP001470230">
    <property type="component" value="Unassembled WGS sequence"/>
</dbReference>
<evidence type="ECO:0000313" key="7">
    <source>
        <dbReference type="EMBL" id="KAK8866262.1"/>
    </source>
</evidence>
<organism evidence="7 8">
    <name type="scientific">Tritrichomonas musculus</name>
    <dbReference type="NCBI Taxonomy" id="1915356"/>
    <lineage>
        <taxon>Eukaryota</taxon>
        <taxon>Metamonada</taxon>
        <taxon>Parabasalia</taxon>
        <taxon>Tritrichomonadida</taxon>
        <taxon>Tritrichomonadidae</taxon>
        <taxon>Tritrichomonas</taxon>
    </lineage>
</organism>
<feature type="domain" description="D-isomer specific 2-hydroxyacid dehydrogenase catalytic" evidence="5">
    <location>
        <begin position="4"/>
        <end position="318"/>
    </location>
</feature>
<dbReference type="Pfam" id="PF00389">
    <property type="entry name" value="2-Hacid_dh"/>
    <property type="match status" value="1"/>
</dbReference>